<name>A0A450RU18_9GAMM</name>
<organism evidence="3">
    <name type="scientific">Candidatus Kentrum sp. DK</name>
    <dbReference type="NCBI Taxonomy" id="2126562"/>
    <lineage>
        <taxon>Bacteria</taxon>
        <taxon>Pseudomonadati</taxon>
        <taxon>Pseudomonadota</taxon>
        <taxon>Gammaproteobacteria</taxon>
        <taxon>Candidatus Kentrum</taxon>
    </lineage>
</organism>
<dbReference type="Gene3D" id="3.30.300.30">
    <property type="match status" value="1"/>
</dbReference>
<dbReference type="EMBL" id="CAADEX010000002">
    <property type="protein sequence ID" value="VFJ42619.1"/>
    <property type="molecule type" value="Genomic_DNA"/>
</dbReference>
<dbReference type="InterPro" id="IPR025110">
    <property type="entry name" value="AMP-bd_C"/>
</dbReference>
<accession>A0A450RU18</accession>
<dbReference type="InterPro" id="IPR042099">
    <property type="entry name" value="ANL_N_sf"/>
</dbReference>
<dbReference type="PANTHER" id="PTHR43767:SF7">
    <property type="entry name" value="MEDIUM_LONG-CHAIN-FATTY-ACID--COA LIGASE FADD8"/>
    <property type="match status" value="1"/>
</dbReference>
<evidence type="ECO:0000259" key="2">
    <source>
        <dbReference type="Pfam" id="PF13193"/>
    </source>
</evidence>
<evidence type="ECO:0000313" key="3">
    <source>
        <dbReference type="EMBL" id="VFJ42619.1"/>
    </source>
</evidence>
<dbReference type="InterPro" id="IPR020845">
    <property type="entry name" value="AMP-binding_CS"/>
</dbReference>
<proteinExistence type="predicted"/>
<dbReference type="InterPro" id="IPR045851">
    <property type="entry name" value="AMP-bd_C_sf"/>
</dbReference>
<dbReference type="Pfam" id="PF00501">
    <property type="entry name" value="AMP-binding"/>
    <property type="match status" value="1"/>
</dbReference>
<dbReference type="PANTHER" id="PTHR43767">
    <property type="entry name" value="LONG-CHAIN-FATTY-ACID--COA LIGASE"/>
    <property type="match status" value="1"/>
</dbReference>
<feature type="domain" description="AMP-binding enzyme C-terminal" evidence="2">
    <location>
        <begin position="425"/>
        <end position="500"/>
    </location>
</feature>
<dbReference type="AlphaFoldDB" id="A0A450RU18"/>
<protein>
    <submittedName>
        <fullName evidence="3">Acyl-CoA synthetase (AMP-forming)/AMP-acid ligase II</fullName>
    </submittedName>
</protein>
<dbReference type="Gene3D" id="3.40.50.12780">
    <property type="entry name" value="N-terminal domain of ligase-like"/>
    <property type="match status" value="1"/>
</dbReference>
<keyword evidence="3" id="KW-0436">Ligase</keyword>
<dbReference type="PROSITE" id="PS00455">
    <property type="entry name" value="AMP_BINDING"/>
    <property type="match status" value="1"/>
</dbReference>
<dbReference type="Pfam" id="PF13193">
    <property type="entry name" value="AMP-binding_C"/>
    <property type="match status" value="1"/>
</dbReference>
<dbReference type="InterPro" id="IPR050237">
    <property type="entry name" value="ATP-dep_AMP-bd_enzyme"/>
</dbReference>
<dbReference type="SUPFAM" id="SSF56801">
    <property type="entry name" value="Acetyl-CoA synthetase-like"/>
    <property type="match status" value="1"/>
</dbReference>
<evidence type="ECO:0000259" key="1">
    <source>
        <dbReference type="Pfam" id="PF00501"/>
    </source>
</evidence>
<gene>
    <name evidence="3" type="ORF">BECKDK2373B_GA0170837_100243</name>
</gene>
<dbReference type="GO" id="GO:0016877">
    <property type="term" value="F:ligase activity, forming carbon-sulfur bonds"/>
    <property type="evidence" value="ECO:0007669"/>
    <property type="project" value="UniProtKB-ARBA"/>
</dbReference>
<dbReference type="InterPro" id="IPR000873">
    <property type="entry name" value="AMP-dep_synth/lig_dom"/>
</dbReference>
<feature type="domain" description="AMP-dependent synthetase/ligase" evidence="1">
    <location>
        <begin position="10"/>
        <end position="374"/>
    </location>
</feature>
<sequence length="514" mass="56551">MGITIGNLLSRHARYRPEHTALVFEDRRLDFATLDGNVNRLANALLASGLKKGSHIATVLPNCVELLELYWAASKTGIVVVPLSPLLNAPAFSRLLNDSQSERVFAAHSFADTLASIRMDAPNIPEDGYVLTDIPAGGFAPSGFQSYGDFIANAPGKAPPPADIRGSDIFNICYSSGTTGDPKGIVHTHFVRAMYASLLASCWRMTPESVVMHAGSIVFNGAFVTLMPAWGQGCTYVLMPAFDPDRFIRTIAREKVTHIMLVPSQIIALLNHPDFTVENAGSLEMLMSLGAPLYREQKQRIEELLPGRFYELYGLTEGFWTILDKNDFARKPDSVGTPPPFFEMRIVDEQGRECPTGEVGEITGRSPALMRGYYRRPDLTEKALVNGWLHTGDMGYVDEDGFLYLVDRQKDMIISGGVNVFPRDIEEVAVQHPAIREVAVFGVPDEKWGEVPVAAVIPQEPGALDAAGLAAWINENVAAKFQRVREVILREDFPRNVAGKTLKRVMRDEFVSGG</sequence>
<reference evidence="3" key="1">
    <citation type="submission" date="2019-02" db="EMBL/GenBank/DDBJ databases">
        <authorList>
            <person name="Gruber-Vodicka R. H."/>
            <person name="Seah K. B. B."/>
        </authorList>
    </citation>
    <scope>NUCLEOTIDE SEQUENCE</scope>
    <source>
        <strain evidence="3">BECK_DK47</strain>
    </source>
</reference>